<organism evidence="1">
    <name type="scientific">Zea mays</name>
    <name type="common">Maize</name>
    <dbReference type="NCBI Taxonomy" id="4577"/>
    <lineage>
        <taxon>Eukaryota</taxon>
        <taxon>Viridiplantae</taxon>
        <taxon>Streptophyta</taxon>
        <taxon>Embryophyta</taxon>
        <taxon>Tracheophyta</taxon>
        <taxon>Spermatophyta</taxon>
        <taxon>Magnoliopsida</taxon>
        <taxon>Liliopsida</taxon>
        <taxon>Poales</taxon>
        <taxon>Poaceae</taxon>
        <taxon>PACMAD clade</taxon>
        <taxon>Panicoideae</taxon>
        <taxon>Andropogonodae</taxon>
        <taxon>Andropogoneae</taxon>
        <taxon>Tripsacinae</taxon>
        <taxon>Zea</taxon>
    </lineage>
</organism>
<sequence>MATNKPPAARSSPCVPAWASWPSYAQVPPLFFFLPQPLLHSAAREHHAWFLSLILCLRSR</sequence>
<dbReference type="EMBL" id="EU968319">
    <property type="protein sequence ID" value="ACG40437.1"/>
    <property type="molecule type" value="mRNA"/>
</dbReference>
<evidence type="ECO:0000313" key="1">
    <source>
        <dbReference type="EMBL" id="ACG40437.1"/>
    </source>
</evidence>
<name>B6TTK4_MAIZE</name>
<proteinExistence type="evidence at transcript level"/>
<protein>
    <submittedName>
        <fullName evidence="1">Uncharacterized protein</fullName>
    </submittedName>
</protein>
<reference evidence="1" key="1">
    <citation type="journal article" date="2009" name="Plant Mol. Biol.">
        <title>Insights into corn genes derived from large-scale cDNA sequencing.</title>
        <authorList>
            <person name="Alexandrov N.N."/>
            <person name="Brover V.V."/>
            <person name="Freidin S."/>
            <person name="Troukhan M.E."/>
            <person name="Tatarinova T.V."/>
            <person name="Zhang H."/>
            <person name="Swaller T.J."/>
            <person name="Lu Y.P."/>
            <person name="Bouck J."/>
            <person name="Flavell R.B."/>
            <person name="Feldmann K.A."/>
        </authorList>
    </citation>
    <scope>NUCLEOTIDE SEQUENCE</scope>
</reference>
<dbReference type="AlphaFoldDB" id="B6TTK4"/>
<accession>B6TTK4</accession>